<dbReference type="AlphaFoldDB" id="A0A0E9X0L2"/>
<organism evidence="1">
    <name type="scientific">Anguilla anguilla</name>
    <name type="common">European freshwater eel</name>
    <name type="synonym">Muraena anguilla</name>
    <dbReference type="NCBI Taxonomy" id="7936"/>
    <lineage>
        <taxon>Eukaryota</taxon>
        <taxon>Metazoa</taxon>
        <taxon>Chordata</taxon>
        <taxon>Craniata</taxon>
        <taxon>Vertebrata</taxon>
        <taxon>Euteleostomi</taxon>
        <taxon>Actinopterygii</taxon>
        <taxon>Neopterygii</taxon>
        <taxon>Teleostei</taxon>
        <taxon>Anguilliformes</taxon>
        <taxon>Anguillidae</taxon>
        <taxon>Anguilla</taxon>
    </lineage>
</organism>
<protein>
    <submittedName>
        <fullName evidence="1">Uncharacterized protein</fullName>
    </submittedName>
</protein>
<accession>A0A0E9X0L2</accession>
<reference evidence="1" key="1">
    <citation type="submission" date="2014-11" db="EMBL/GenBank/DDBJ databases">
        <authorList>
            <person name="Amaro Gonzalez C."/>
        </authorList>
    </citation>
    <scope>NUCLEOTIDE SEQUENCE</scope>
</reference>
<name>A0A0E9X0L2_ANGAN</name>
<reference evidence="1" key="2">
    <citation type="journal article" date="2015" name="Fish Shellfish Immunol.">
        <title>Early steps in the European eel (Anguilla anguilla)-Vibrio vulnificus interaction in the gills: Role of the RtxA13 toxin.</title>
        <authorList>
            <person name="Callol A."/>
            <person name="Pajuelo D."/>
            <person name="Ebbesson L."/>
            <person name="Teles M."/>
            <person name="MacKenzie S."/>
            <person name="Amaro C."/>
        </authorList>
    </citation>
    <scope>NUCLEOTIDE SEQUENCE</scope>
</reference>
<dbReference type="EMBL" id="GBXM01013157">
    <property type="protein sequence ID" value="JAH95420.1"/>
    <property type="molecule type" value="Transcribed_RNA"/>
</dbReference>
<proteinExistence type="predicted"/>
<evidence type="ECO:0000313" key="1">
    <source>
        <dbReference type="EMBL" id="JAH95420.1"/>
    </source>
</evidence>
<sequence length="79" mass="8831">MAPIDSKVTVIHTAVLTRNVSVRHRFIQCIEINLHADNIYMIYNSISVNCSHPATKVCALCNHSVKASANKNSSQYFIK</sequence>